<dbReference type="KEGG" id="yew:CH47_4187"/>
<dbReference type="EMBL" id="CPXJ01000040">
    <property type="protein sequence ID" value="CNE14499.1"/>
    <property type="molecule type" value="Genomic_DNA"/>
</dbReference>
<dbReference type="AlphaFoldDB" id="A0A0E1NHD8"/>
<evidence type="ECO:0000313" key="12">
    <source>
        <dbReference type="Proteomes" id="UP000048841"/>
    </source>
</evidence>
<reference evidence="8 12" key="1">
    <citation type="submission" date="2015-03" db="EMBL/GenBank/DDBJ databases">
        <authorList>
            <person name="Murphy D."/>
        </authorList>
    </citation>
    <scope>NUCLEOTIDE SEQUENCE [LARGE SCALE GENOMIC DNA]</scope>
    <source>
        <strain evidence="8 12">IP26249</strain>
    </source>
</reference>
<dbReference type="PROSITE" id="PS51257">
    <property type="entry name" value="PROKAR_LIPOPROTEIN"/>
    <property type="match status" value="1"/>
</dbReference>
<organism evidence="8 12">
    <name type="scientific">Yersinia enterocolitica</name>
    <dbReference type="NCBI Taxonomy" id="630"/>
    <lineage>
        <taxon>Bacteria</taxon>
        <taxon>Pseudomonadati</taxon>
        <taxon>Pseudomonadota</taxon>
        <taxon>Gammaproteobacteria</taxon>
        <taxon>Enterobacterales</taxon>
        <taxon>Yersiniaceae</taxon>
        <taxon>Yersinia</taxon>
    </lineage>
</organism>
<dbReference type="RefSeq" id="WP_005157253.1">
    <property type="nucleotide sequence ID" value="NZ_CAADJK010000001.1"/>
</dbReference>
<dbReference type="EMBL" id="CP068146">
    <property type="protein sequence ID" value="QQU45687.1"/>
    <property type="molecule type" value="Genomic_DNA"/>
</dbReference>
<dbReference type="KEGG" id="yet:CH48_2351"/>
<dbReference type="GeneID" id="93970859"/>
<dbReference type="InterPro" id="IPR051407">
    <property type="entry name" value="Bact_OM_lipoprot/Surf_antigen"/>
</dbReference>
<accession>A0A0E1NHD8</accession>
<keyword evidence="4" id="KW-0564">Palmitate</keyword>
<evidence type="ECO:0000313" key="11">
    <source>
        <dbReference type="Proteomes" id="UP000041601"/>
    </source>
</evidence>
<dbReference type="PANTHER" id="PTHR35603:SF1">
    <property type="entry name" value="OUTER MEMBRANE LIPOPROTEIN SLYB"/>
    <property type="match status" value="1"/>
</dbReference>
<dbReference type="GO" id="GO:0009279">
    <property type="term" value="C:cell outer membrane"/>
    <property type="evidence" value="ECO:0007669"/>
    <property type="project" value="UniProtKB-SubCell"/>
</dbReference>
<dbReference type="Proteomes" id="UP000595309">
    <property type="component" value="Chromosome"/>
</dbReference>
<feature type="chain" id="PRO_5015036759" evidence="6">
    <location>
        <begin position="20"/>
        <end position="155"/>
    </location>
</feature>
<dbReference type="OMA" id="QHAGTIE"/>
<protein>
    <submittedName>
        <fullName evidence="10">Glycine zipper 2TM domain-containing protein</fullName>
    </submittedName>
    <submittedName>
        <fullName evidence="8">Outer membrane lipoprotein</fullName>
    </submittedName>
</protein>
<evidence type="ECO:0000256" key="6">
    <source>
        <dbReference type="SAM" id="SignalP"/>
    </source>
</evidence>
<evidence type="ECO:0000256" key="3">
    <source>
        <dbReference type="ARBA" id="ARBA00023136"/>
    </source>
</evidence>
<name>A0A0E1NHD8_YEREN</name>
<dbReference type="PANTHER" id="PTHR35603">
    <property type="match status" value="1"/>
</dbReference>
<evidence type="ECO:0000256" key="5">
    <source>
        <dbReference type="ARBA" id="ARBA00023288"/>
    </source>
</evidence>
<keyword evidence="2 6" id="KW-0732">Signal</keyword>
<proteinExistence type="predicted"/>
<evidence type="ECO:0000313" key="9">
    <source>
        <dbReference type="EMBL" id="CNE14499.1"/>
    </source>
</evidence>
<gene>
    <name evidence="8" type="primary">pcpY2</name>
    <name evidence="8" type="ORF">ERS137941_00526</name>
    <name evidence="9" type="ORF">ERS137959_03097</name>
    <name evidence="10" type="ORF">I6I39_11785</name>
</gene>
<evidence type="ECO:0000256" key="4">
    <source>
        <dbReference type="ARBA" id="ARBA00023139"/>
    </source>
</evidence>
<dbReference type="Proteomes" id="UP000048841">
    <property type="component" value="Unassembled WGS sequence"/>
</dbReference>
<dbReference type="Proteomes" id="UP000041601">
    <property type="component" value="Unassembled WGS sequence"/>
</dbReference>
<dbReference type="Pfam" id="PF05433">
    <property type="entry name" value="Rick_17kDa_Anti"/>
    <property type="match status" value="1"/>
</dbReference>
<evidence type="ECO:0000256" key="2">
    <source>
        <dbReference type="ARBA" id="ARBA00022729"/>
    </source>
</evidence>
<reference evidence="10 13" key="3">
    <citation type="submission" date="2021-01" db="EMBL/GenBank/DDBJ databases">
        <title>FDA dAtabase for Regulatory Grade micrObial Sequences (FDA-ARGOS): Supporting development and validation of Infectious Disease Dx tests.</title>
        <authorList>
            <person name="Blissenbach B."/>
            <person name="Krut O."/>
            <person name="Tallon L."/>
            <person name="Sadzewicz L."/>
            <person name="Zhao X."/>
            <person name="Boylan J."/>
            <person name="Ott S."/>
            <person name="Bowen H."/>
            <person name="Vavikolanu K."/>
            <person name="Mehta A."/>
            <person name="Aluvathingal J."/>
            <person name="Nadendla S."/>
            <person name="Yan Y."/>
            <person name="Sichtig H."/>
        </authorList>
    </citation>
    <scope>NUCLEOTIDE SEQUENCE [LARGE SCALE GENOMIC DNA]</scope>
    <source>
        <strain evidence="10 13">FDAARGOS_1082</strain>
    </source>
</reference>
<evidence type="ECO:0000313" key="8">
    <source>
        <dbReference type="EMBL" id="CFQ53298.1"/>
    </source>
</evidence>
<reference evidence="9 11" key="2">
    <citation type="submission" date="2015-03" db="EMBL/GenBank/DDBJ databases">
        <authorList>
            <consortium name="Pathogen Informatics"/>
            <person name="Murphy D."/>
        </authorList>
    </citation>
    <scope>NUCLEOTIDE SEQUENCE [LARGE SCALE GENOMIC DNA]</scope>
    <source>
        <strain evidence="9 11">IP05342</strain>
    </source>
</reference>
<keyword evidence="11" id="KW-1185">Reference proteome</keyword>
<feature type="signal peptide" evidence="6">
    <location>
        <begin position="1"/>
        <end position="19"/>
    </location>
</feature>
<sequence length="155" mass="15395">MIKPLIAVAIAVATLSGCANNNTLSGDTFSSSQAGQAQAVSYGTLVSVRPVTIQGGDGNNIAGAVGGAVVGGFLGNTIGGGTGRRLGTAAGAVAGGVVGQQVQSMMNRNSGVELEVRRDNGTTFLVVQAQGVTQFQPGQRVTIATHGNTVTITPR</sequence>
<feature type="domain" description="Glycine zipper 2TM" evidence="7">
    <location>
        <begin position="62"/>
        <end position="103"/>
    </location>
</feature>
<dbReference type="PATRIC" id="fig|630.129.peg.685"/>
<evidence type="ECO:0000313" key="10">
    <source>
        <dbReference type="EMBL" id="QQU45687.1"/>
    </source>
</evidence>
<dbReference type="EMBL" id="CGBR01000002">
    <property type="protein sequence ID" value="CFQ53298.1"/>
    <property type="molecule type" value="Genomic_DNA"/>
</dbReference>
<keyword evidence="5 8" id="KW-0449">Lipoprotein</keyword>
<evidence type="ECO:0000313" key="13">
    <source>
        <dbReference type="Proteomes" id="UP000595309"/>
    </source>
</evidence>
<comment type="subcellular location">
    <subcellularLocation>
        <location evidence="1">Cell outer membrane</location>
        <topology evidence="1">Lipid-anchor</topology>
    </subcellularLocation>
</comment>
<dbReference type="InterPro" id="IPR008816">
    <property type="entry name" value="Gly_zipper_2TM_dom"/>
</dbReference>
<evidence type="ECO:0000256" key="1">
    <source>
        <dbReference type="ARBA" id="ARBA00004459"/>
    </source>
</evidence>
<keyword evidence="3" id="KW-0472">Membrane</keyword>
<evidence type="ECO:0000259" key="7">
    <source>
        <dbReference type="Pfam" id="PF05433"/>
    </source>
</evidence>